<feature type="compositionally biased region" description="Low complexity" evidence="1">
    <location>
        <begin position="487"/>
        <end position="497"/>
    </location>
</feature>
<feature type="region of interest" description="Disordered" evidence="1">
    <location>
        <begin position="469"/>
        <end position="505"/>
    </location>
</feature>
<evidence type="ECO:0000313" key="2">
    <source>
        <dbReference type="EMBL" id="AXE80826.1"/>
    </source>
</evidence>
<evidence type="ECO:0000313" key="3">
    <source>
        <dbReference type="Proteomes" id="UP000252698"/>
    </source>
</evidence>
<protein>
    <submittedName>
        <fullName evidence="2">ATP-binding protein</fullName>
    </submittedName>
</protein>
<keyword evidence="2" id="KW-0547">Nucleotide-binding</keyword>
<dbReference type="GO" id="GO:0005524">
    <property type="term" value="F:ATP binding"/>
    <property type="evidence" value="ECO:0007669"/>
    <property type="project" value="UniProtKB-KW"/>
</dbReference>
<dbReference type="EMBL" id="CP027306">
    <property type="protein sequence ID" value="AXE80826.1"/>
    <property type="molecule type" value="Genomic_DNA"/>
</dbReference>
<evidence type="ECO:0000256" key="1">
    <source>
        <dbReference type="SAM" id="MobiDB-lite"/>
    </source>
</evidence>
<dbReference type="Gene3D" id="3.30.565.10">
    <property type="entry name" value="Histidine kinase-like ATPase, C-terminal domain"/>
    <property type="match status" value="1"/>
</dbReference>
<organism evidence="2 3">
    <name type="scientific">Streptomyces atratus</name>
    <dbReference type="NCBI Taxonomy" id="1893"/>
    <lineage>
        <taxon>Bacteria</taxon>
        <taxon>Bacillati</taxon>
        <taxon>Actinomycetota</taxon>
        <taxon>Actinomycetes</taxon>
        <taxon>Kitasatosporales</taxon>
        <taxon>Streptomycetaceae</taxon>
        <taxon>Streptomyces</taxon>
    </lineage>
</organism>
<sequence length="781" mass="87323">MTENQYINVTPHPRILGVLGDIEFSHWQCLAELIDNSFDEFQAAGGTVDRPSVAVSLPPANSQRATAEIKVQDNGRGMSLEAVTNAISAGWTSNGRHGSLGLFGMGFNISTARLGRRTMVRTSRAGDPDWIEVTLDLARIANSSKYQAPYRLVPKANLDEHGTTVTISELKQDQYTTLCRPQTQTVIREKLGDVYSYLLAEKGFLLTLNGKKVRPRLPCVWDEKRTVTRQGVEIHAVQRIDRTLSPKNACMACGYWSTADADHCEECGQDRLELRERKIWGWIGIQRYLHRTDYGLDFLRNGRKIMLKDKRAFYWEDEDGIAEAELEYPIDSGAVQMGRIVGEIHCDHVTPNYQKTAFEFETAEWRQVLREVRGTSPLRPKIAKNLGLPENRSTLALLYAGFRRQDPGLNYLIPGDGRNALHETAAKWAGLMRMGGYEYQTDEVWYRAAYQHDNPIAVDPQPENDDILPGFGAGLLDPDDELEDGAAPDATGPTTAGQEPPKDEIAPAETLDQRLQRYRDNADPIVDLTGPYYLEELGRVDLTAWAVRRQNLVTKDERPAPVIVSMVRAPHLDVFVDTGHSLFREHGADMRDLALVEVAEFMRVRANIVSMPLSEIVAQLKSHTSSPRLTPAATAEESERLLEQVRMAMVAPVSANPAVHWLLLTKDERADAERRFAVEAGGASPWNDAISSGEFIRYVPASAVIRIIQDSPETFLDGCVFKRGYIALSDPGARALVVERLINPLGDLALLEQHRPRLDVEELARIRISCRLIARDLADNT</sequence>
<dbReference type="SUPFAM" id="SSF55874">
    <property type="entry name" value="ATPase domain of HSP90 chaperone/DNA topoisomerase II/histidine kinase"/>
    <property type="match status" value="1"/>
</dbReference>
<feature type="compositionally biased region" description="Acidic residues" evidence="1">
    <location>
        <begin position="477"/>
        <end position="486"/>
    </location>
</feature>
<proteinExistence type="predicted"/>
<name>A0A2Z5JK97_STRAR</name>
<dbReference type="Proteomes" id="UP000252698">
    <property type="component" value="Chromosome"/>
</dbReference>
<dbReference type="InterPro" id="IPR036890">
    <property type="entry name" value="HATPase_C_sf"/>
</dbReference>
<dbReference type="RefSeq" id="WP_114247241.1">
    <property type="nucleotide sequence ID" value="NZ_CP027306.1"/>
</dbReference>
<gene>
    <name evidence="2" type="ORF">C5746_32080</name>
</gene>
<dbReference type="KEGG" id="sata:C5746_32080"/>
<reference evidence="2 3" key="1">
    <citation type="journal article" date="2018" name="Front. Microbiol.">
        <title>Genome Sequencing of Streptomyces atratus SCSIOZH16 and Activation Production of Nocardamine via Metabolic Engineering.</title>
        <authorList>
            <person name="Li Y."/>
            <person name="Zhang C."/>
            <person name="Liu C."/>
            <person name="Ju J."/>
            <person name="Ma J."/>
        </authorList>
    </citation>
    <scope>NUCLEOTIDE SEQUENCE [LARGE SCALE GENOMIC DNA]</scope>
    <source>
        <strain evidence="2 3">SCSIO_ZH16</strain>
    </source>
</reference>
<dbReference type="AlphaFoldDB" id="A0A2Z5JK97"/>
<dbReference type="Pfam" id="PF13589">
    <property type="entry name" value="HATPase_c_3"/>
    <property type="match status" value="1"/>
</dbReference>
<dbReference type="GeneID" id="95523012"/>
<keyword evidence="2" id="KW-0067">ATP-binding</keyword>
<accession>A0A2Z5JK97</accession>